<dbReference type="EMBL" id="MT142041">
    <property type="protein sequence ID" value="QJA73628.1"/>
    <property type="molecule type" value="Genomic_DNA"/>
</dbReference>
<organism evidence="2">
    <name type="scientific">viral metagenome</name>
    <dbReference type="NCBI Taxonomy" id="1070528"/>
    <lineage>
        <taxon>unclassified sequences</taxon>
        <taxon>metagenomes</taxon>
        <taxon>organismal metagenomes</taxon>
    </lineage>
</organism>
<name>A0A6M3LEQ7_9ZZZZ</name>
<protein>
    <submittedName>
        <fullName evidence="2">Uncharacterized protein</fullName>
    </submittedName>
</protein>
<proteinExistence type="predicted"/>
<evidence type="ECO:0000313" key="1">
    <source>
        <dbReference type="EMBL" id="QJA73628.1"/>
    </source>
</evidence>
<sequence>MKEFNGWIKLHNKFLEWEWINKPEMISVFIYLLLSANYQEKSWQGQIIRRGQTIIGREKLAQTLGISPQTIRTCISKLKSTSEITTKSTNKYTLISILNYDKYQSKSTSQPTTNLTNNQPATNQQLTTPKEYKNIRSKEEDISKEIVAYGNPQINQVNSFLKAKIGGSPDGSIAENRRFAKLLLDRMKKDYPDKEPVKQVCSLIDYGIEDKFHGKNITTFKYLYYNAQKIIASVRSNKGKVVIIK</sequence>
<dbReference type="EMBL" id="MT143107">
    <property type="protein sequence ID" value="QJA92913.1"/>
    <property type="molecule type" value="Genomic_DNA"/>
</dbReference>
<evidence type="ECO:0000313" key="2">
    <source>
        <dbReference type="EMBL" id="QJA92913.1"/>
    </source>
</evidence>
<gene>
    <name evidence="1" type="ORF">MM415A02286_0001</name>
    <name evidence="2" type="ORF">MM415B04417_0001</name>
</gene>
<dbReference type="AlphaFoldDB" id="A0A6M3LEQ7"/>
<accession>A0A6M3LEQ7</accession>
<reference evidence="2" key="1">
    <citation type="submission" date="2020-03" db="EMBL/GenBank/DDBJ databases">
        <title>The deep terrestrial virosphere.</title>
        <authorList>
            <person name="Holmfeldt K."/>
            <person name="Nilsson E."/>
            <person name="Simone D."/>
            <person name="Lopez-Fernandez M."/>
            <person name="Wu X."/>
            <person name="de Brujin I."/>
            <person name="Lundin D."/>
            <person name="Andersson A."/>
            <person name="Bertilsson S."/>
            <person name="Dopson M."/>
        </authorList>
    </citation>
    <scope>NUCLEOTIDE SEQUENCE</scope>
    <source>
        <strain evidence="1">MM415A02286</strain>
        <strain evidence="2">MM415B04417</strain>
    </source>
</reference>